<dbReference type="FunFam" id="3.30.70.270:FF:000020">
    <property type="entry name" value="Transposon Tf2-6 polyprotein-like Protein"/>
    <property type="match status" value="1"/>
</dbReference>
<dbReference type="AlphaFoldDB" id="E4XT61"/>
<sequence length="92" mass="10331">MKTPTDKTELKRYLGMVNFNVKFVRKGSEILAPLYELTSAKVDYEWSDIHQQAFDTIKAEPLKEPTLAHYKPGSKLDLVTDSSGHAVGGTLY</sequence>
<dbReference type="SUPFAM" id="SSF56672">
    <property type="entry name" value="DNA/RNA polymerases"/>
    <property type="match status" value="1"/>
</dbReference>
<dbReference type="InParanoid" id="E4XT61"/>
<evidence type="ECO:0000313" key="2">
    <source>
        <dbReference type="EMBL" id="CBY12923.1"/>
    </source>
</evidence>
<dbReference type="Gene3D" id="3.30.70.270">
    <property type="match status" value="1"/>
</dbReference>
<name>E4XT61_OIKDI</name>
<gene>
    <name evidence="2" type="ORF">GSOID_T00002989001</name>
</gene>
<dbReference type="InterPro" id="IPR050951">
    <property type="entry name" value="Retrovirus_Pol_polyprotein"/>
</dbReference>
<protein>
    <recommendedName>
        <fullName evidence="1">Reverse transcriptase/retrotransposon-derived protein RNase H-like domain-containing protein</fullName>
    </recommendedName>
</protein>
<evidence type="ECO:0000313" key="3">
    <source>
        <dbReference type="Proteomes" id="UP000001307"/>
    </source>
</evidence>
<dbReference type="PANTHER" id="PTHR37984">
    <property type="entry name" value="PROTEIN CBG26694"/>
    <property type="match status" value="1"/>
</dbReference>
<accession>E4XT61</accession>
<organism evidence="2">
    <name type="scientific">Oikopleura dioica</name>
    <name type="common">Tunicate</name>
    <dbReference type="NCBI Taxonomy" id="34765"/>
    <lineage>
        <taxon>Eukaryota</taxon>
        <taxon>Metazoa</taxon>
        <taxon>Chordata</taxon>
        <taxon>Tunicata</taxon>
        <taxon>Appendicularia</taxon>
        <taxon>Copelata</taxon>
        <taxon>Oikopleuridae</taxon>
        <taxon>Oikopleura</taxon>
    </lineage>
</organism>
<feature type="domain" description="Reverse transcriptase/retrotransposon-derived protein RNase H-like" evidence="1">
    <location>
        <begin position="46"/>
        <end position="92"/>
    </location>
</feature>
<evidence type="ECO:0000259" key="1">
    <source>
        <dbReference type="Pfam" id="PF17919"/>
    </source>
</evidence>
<dbReference type="InterPro" id="IPR041577">
    <property type="entry name" value="RT_RNaseH_2"/>
</dbReference>
<keyword evidence="3" id="KW-1185">Reference proteome</keyword>
<reference evidence="2" key="1">
    <citation type="journal article" date="2010" name="Science">
        <title>Plasticity of animal genome architecture unmasked by rapid evolution of a pelagic tunicate.</title>
        <authorList>
            <person name="Denoeud F."/>
            <person name="Henriet S."/>
            <person name="Mungpakdee S."/>
            <person name="Aury J.M."/>
            <person name="Da Silva C."/>
            <person name="Brinkmann H."/>
            <person name="Mikhaleva J."/>
            <person name="Olsen L.C."/>
            <person name="Jubin C."/>
            <person name="Canestro C."/>
            <person name="Bouquet J.M."/>
            <person name="Danks G."/>
            <person name="Poulain J."/>
            <person name="Campsteijn C."/>
            <person name="Adamski M."/>
            <person name="Cross I."/>
            <person name="Yadetie F."/>
            <person name="Muffato M."/>
            <person name="Louis A."/>
            <person name="Butcher S."/>
            <person name="Tsagkogeorga G."/>
            <person name="Konrad A."/>
            <person name="Singh S."/>
            <person name="Jensen M.F."/>
            <person name="Cong E.H."/>
            <person name="Eikeseth-Otteraa H."/>
            <person name="Noel B."/>
            <person name="Anthouard V."/>
            <person name="Porcel B.M."/>
            <person name="Kachouri-Lafond R."/>
            <person name="Nishino A."/>
            <person name="Ugolini M."/>
            <person name="Chourrout P."/>
            <person name="Nishida H."/>
            <person name="Aasland R."/>
            <person name="Huzurbazar S."/>
            <person name="Westhof E."/>
            <person name="Delsuc F."/>
            <person name="Lehrach H."/>
            <person name="Reinhardt R."/>
            <person name="Weissenbach J."/>
            <person name="Roy S.W."/>
            <person name="Artiguenave F."/>
            <person name="Postlethwait J.H."/>
            <person name="Manak J.R."/>
            <person name="Thompson E.M."/>
            <person name="Jaillon O."/>
            <person name="Du Pasquier L."/>
            <person name="Boudinot P."/>
            <person name="Liberles D.A."/>
            <person name="Volff J.N."/>
            <person name="Philippe H."/>
            <person name="Lenhard B."/>
            <person name="Roest Crollius H."/>
            <person name="Wincker P."/>
            <person name="Chourrout D."/>
        </authorList>
    </citation>
    <scope>NUCLEOTIDE SEQUENCE [LARGE SCALE GENOMIC DNA]</scope>
</reference>
<dbReference type="InterPro" id="IPR043128">
    <property type="entry name" value="Rev_trsase/Diguanyl_cyclase"/>
</dbReference>
<dbReference type="EMBL" id="FN653148">
    <property type="protein sequence ID" value="CBY12923.1"/>
    <property type="molecule type" value="Genomic_DNA"/>
</dbReference>
<dbReference type="OrthoDB" id="5807442at2759"/>
<dbReference type="PANTHER" id="PTHR37984:SF9">
    <property type="entry name" value="INTEGRASE CATALYTIC DOMAIN-CONTAINING PROTEIN"/>
    <property type="match status" value="1"/>
</dbReference>
<dbReference type="InterPro" id="IPR043502">
    <property type="entry name" value="DNA/RNA_pol_sf"/>
</dbReference>
<dbReference type="Pfam" id="PF17919">
    <property type="entry name" value="RT_RNaseH_2"/>
    <property type="match status" value="1"/>
</dbReference>
<proteinExistence type="predicted"/>
<dbReference type="Proteomes" id="UP000001307">
    <property type="component" value="Unassembled WGS sequence"/>
</dbReference>